<dbReference type="InterPro" id="IPR009091">
    <property type="entry name" value="RCC1/BLIP-II"/>
</dbReference>
<protein>
    <submittedName>
        <fullName evidence="4">Regulator of chromosome condensation, putative</fullName>
    </submittedName>
</protein>
<dbReference type="PRINTS" id="PR00633">
    <property type="entry name" value="RCCNDNSATION"/>
</dbReference>
<feature type="region of interest" description="Disordered" evidence="3">
    <location>
        <begin position="764"/>
        <end position="791"/>
    </location>
</feature>
<dbReference type="EMBL" id="BPLF01000002">
    <property type="protein sequence ID" value="GIX62682.1"/>
    <property type="molecule type" value="Genomic_DNA"/>
</dbReference>
<evidence type="ECO:0000256" key="3">
    <source>
        <dbReference type="SAM" id="MobiDB-lite"/>
    </source>
</evidence>
<evidence type="ECO:0000256" key="1">
    <source>
        <dbReference type="ARBA" id="ARBA00022737"/>
    </source>
</evidence>
<proteinExistence type="predicted"/>
<dbReference type="PANTHER" id="PTHR22870:SF408">
    <property type="entry name" value="OS09G0560450 PROTEIN"/>
    <property type="match status" value="1"/>
</dbReference>
<keyword evidence="1" id="KW-0677">Repeat</keyword>
<comment type="caution">
    <text evidence="4">The sequence shown here is derived from an EMBL/GenBank/DDBJ whole genome shotgun (WGS) entry which is preliminary data.</text>
</comment>
<evidence type="ECO:0000313" key="4">
    <source>
        <dbReference type="EMBL" id="GIX62682.1"/>
    </source>
</evidence>
<dbReference type="GeneID" id="94194163"/>
<feature type="repeat" description="RCC1" evidence="2">
    <location>
        <begin position="283"/>
        <end position="334"/>
    </location>
</feature>
<dbReference type="InterPro" id="IPR051210">
    <property type="entry name" value="Ub_ligase/GEF_domain"/>
</dbReference>
<dbReference type="InterPro" id="IPR000408">
    <property type="entry name" value="Reg_chr_condens"/>
</dbReference>
<dbReference type="AlphaFoldDB" id="A0AAV4LSS9"/>
<accession>A0AAV4LSS9</accession>
<gene>
    <name evidence="4" type="ORF">BcabD6B2_21170</name>
</gene>
<dbReference type="Proteomes" id="UP001497744">
    <property type="component" value="Unassembled WGS sequence"/>
</dbReference>
<feature type="compositionally biased region" description="Basic and acidic residues" evidence="3">
    <location>
        <begin position="768"/>
        <end position="791"/>
    </location>
</feature>
<keyword evidence="5" id="KW-1185">Reference proteome</keyword>
<name>A0AAV4LSS9_BABCB</name>
<dbReference type="Gene3D" id="2.130.10.30">
    <property type="entry name" value="Regulator of chromosome condensation 1/beta-lactamase-inhibitor protein II"/>
    <property type="match status" value="2"/>
</dbReference>
<dbReference type="SUPFAM" id="SSF50985">
    <property type="entry name" value="RCC1/BLIP-II"/>
    <property type="match status" value="1"/>
</dbReference>
<sequence length="1161" mass="124591">MPSPSHPQVQGPADRHLCLGRYACTAAHTLRPENPAFSRAGNAPARVDWTPSIYRQLSDVRIASVACAQSYMMLLSSSHQLYALGRGDYGQLGLGSGVTHVVEPTLLEDLPATTEVVCGAFHCLAVAAGGRLYSWGRSDLAGHSEGLGTYTPREVLISQGESRCRTVCASDTLTVCVCDSGQSLYHWGFSFTGEKIYKPQLLYSFDRERIRQVALGKCFGLALSETGAVFGWGDRTYGETLSCGSPLDPSYTLLPRRLRHRKLRGIVRVAAGERHALLMDRSGRVWSMGENMYGQCGVPPSHHCGPSPVDFPESSFVADKVACGPRHSACINSGRQLFTWGHSAGHKLIFTTAVEMLVQQQRQPGPAAADLRAAAREGDVRRLGFGLHRGGVWRGRFVRAEFLLVEVEQRAAVGLMFQYGFDLMLSFILLLLSLWLASPSYLLAGSRAQRHQTLAQQVDRTRQHEVGPRQDVPPLDSQQLGQHVTVNTKQLLLPGLQNAQLTLTNLRNVVGQHNARLAKMPKPVVHRAGEPGVGDPPRLAVPPDALQSQVAVLDVHQRLALHGEGRAVRGGRGPAETLVGRNRGPNVVKVLHGQVAVLQTHQGVNVLKDGPRPAVAGVKPGVAQSLGGNVALPRLVREQVREQTPEPLGKRRVLPPAVLALQVPLAHARVLVALDRDFGGERQVQVLVGEDGVAAGVVRPVAPDLRPPPLPHGRGATAEDAAPERAVDALHDVLGRRELGLVLPRLRRGLPAAPLARFRGAARRRAARGGERAAELGQLREHDPRRPHVRPHVDGKVLRRVAPRGAGHLRHRARAQPRHVLADVVVQPQTRRRQLLLRRARRLELVAPARREQVAVAVAARVPVPVVGQGLGRVAAHGAAHEGGHLAAEVPAPLLGDGLLQVPEEAGALEVLGGVEHDGAAKVRQAEPPAHGVEAVVAAAEDEDVLQLDVRVPVDVALEAHLDESEPGEDLEEEELHLGFGEPNQPPLLLAGCLVGDVQGAVCVLGPVADEPLQHLKEVALRLGHEELVGAVAVVVLEAARYRLQHVGVEVHHHLLFADVLEPRLGEDVVDGLDGAVEGADVVAGGAVFVDDAAHLVDHVDIGTLHLPAGPALLLAGHGRASVAYFLQCAVEDVVGAAAQVRHSGAELQRGRKPEERERNG</sequence>
<feature type="repeat" description="RCC1" evidence="2">
    <location>
        <begin position="227"/>
        <end position="282"/>
    </location>
</feature>
<organism evidence="4 5">
    <name type="scientific">Babesia caballi</name>
    <dbReference type="NCBI Taxonomy" id="5871"/>
    <lineage>
        <taxon>Eukaryota</taxon>
        <taxon>Sar</taxon>
        <taxon>Alveolata</taxon>
        <taxon>Apicomplexa</taxon>
        <taxon>Aconoidasida</taxon>
        <taxon>Piroplasmida</taxon>
        <taxon>Babesiidae</taxon>
        <taxon>Babesia</taxon>
    </lineage>
</organism>
<feature type="repeat" description="RCC1" evidence="2">
    <location>
        <begin position="79"/>
        <end position="129"/>
    </location>
</feature>
<dbReference type="RefSeq" id="XP_067714751.1">
    <property type="nucleotide sequence ID" value="XM_067858650.1"/>
</dbReference>
<evidence type="ECO:0000313" key="5">
    <source>
        <dbReference type="Proteomes" id="UP001497744"/>
    </source>
</evidence>
<dbReference type="PROSITE" id="PS00626">
    <property type="entry name" value="RCC1_2"/>
    <property type="match status" value="2"/>
</dbReference>
<reference evidence="4 5" key="1">
    <citation type="submission" date="2021-06" db="EMBL/GenBank/DDBJ databases">
        <title>Genome sequence of Babesia caballi.</title>
        <authorList>
            <person name="Yamagishi J."/>
            <person name="Kidaka T."/>
            <person name="Ochi A."/>
        </authorList>
    </citation>
    <scope>NUCLEOTIDE SEQUENCE [LARGE SCALE GENOMIC DNA]</scope>
    <source>
        <strain evidence="4">USDA-D6B2</strain>
    </source>
</reference>
<dbReference type="Pfam" id="PF00415">
    <property type="entry name" value="RCC1"/>
    <property type="match status" value="2"/>
</dbReference>
<evidence type="ECO:0000256" key="2">
    <source>
        <dbReference type="PROSITE-ProRule" id="PRU00235"/>
    </source>
</evidence>
<dbReference type="PROSITE" id="PS50012">
    <property type="entry name" value="RCC1_3"/>
    <property type="match status" value="3"/>
</dbReference>
<dbReference type="PANTHER" id="PTHR22870">
    <property type="entry name" value="REGULATOR OF CHROMOSOME CONDENSATION"/>
    <property type="match status" value="1"/>
</dbReference>